<dbReference type="EMBL" id="JAUJLE010001759">
    <property type="protein sequence ID" value="KAK0948788.1"/>
    <property type="molecule type" value="Genomic_DNA"/>
</dbReference>
<dbReference type="Gene3D" id="2.60.40.1180">
    <property type="entry name" value="Golgi alpha-mannosidase II"/>
    <property type="match status" value="2"/>
</dbReference>
<dbReference type="Pfam" id="PF21365">
    <property type="entry name" value="Glyco_hydro_31_3rd"/>
    <property type="match status" value="1"/>
</dbReference>
<dbReference type="PANTHER" id="PTHR22762">
    <property type="entry name" value="ALPHA-GLUCOSIDASE"/>
    <property type="match status" value="1"/>
</dbReference>
<evidence type="ECO:0000259" key="4">
    <source>
        <dbReference type="Pfam" id="PF21365"/>
    </source>
</evidence>
<dbReference type="InterPro" id="IPR048395">
    <property type="entry name" value="Glyco_hydro_31_C"/>
</dbReference>
<evidence type="ECO:0000313" key="5">
    <source>
        <dbReference type="EMBL" id="KAK0948788.1"/>
    </source>
</evidence>
<dbReference type="AlphaFoldDB" id="A0AAN6GW67"/>
<keyword evidence="2" id="KW-0325">Glycoprotein</keyword>
<feature type="domain" description="Glycosyl hydrolase family 31 C-terminal" evidence="4">
    <location>
        <begin position="4"/>
        <end position="92"/>
    </location>
</feature>
<dbReference type="InterPro" id="IPR013780">
    <property type="entry name" value="Glyco_hydro_b"/>
</dbReference>
<dbReference type="GO" id="GO:0004553">
    <property type="term" value="F:hydrolase activity, hydrolyzing O-glycosyl compounds"/>
    <property type="evidence" value="ECO:0007669"/>
    <property type="project" value="TreeGrafter"/>
</dbReference>
<protein>
    <recommendedName>
        <fullName evidence="4">Glycosyl hydrolase family 31 C-terminal domain-containing protein</fullName>
    </recommendedName>
</protein>
<feature type="non-terminal residue" evidence="5">
    <location>
        <position position="1"/>
    </location>
</feature>
<evidence type="ECO:0000256" key="1">
    <source>
        <dbReference type="ARBA" id="ARBA00022801"/>
    </source>
</evidence>
<keyword evidence="6" id="KW-1185">Reference proteome</keyword>
<sequence>NQTGTPTVQPMFFVYPEDRNANSLAYQYFYGPGIMVAPVTVENSTTTEIYIPDDIFYDFYTHETVRGHGEMVTLTNVAYTTIPLYYKGGSIVALRAKSANTTTELRKQDFSIVIAPSLNGTASGSLYLDDGVSIEQAAMSCIDFSYDASGHFAMTGSFGYEAGVSITSITVLGTNSSSGASAGAYGNVVTEKAMIIPLTGPRSVQL</sequence>
<dbReference type="Proteomes" id="UP001175353">
    <property type="component" value="Unassembled WGS sequence"/>
</dbReference>
<keyword evidence="3" id="KW-0326">Glycosidase</keyword>
<gene>
    <name evidence="5" type="ORF">LTR91_026972</name>
</gene>
<evidence type="ECO:0000256" key="2">
    <source>
        <dbReference type="ARBA" id="ARBA00023180"/>
    </source>
</evidence>
<organism evidence="5 6">
    <name type="scientific">Friedmanniomyces endolithicus</name>
    <dbReference type="NCBI Taxonomy" id="329885"/>
    <lineage>
        <taxon>Eukaryota</taxon>
        <taxon>Fungi</taxon>
        <taxon>Dikarya</taxon>
        <taxon>Ascomycota</taxon>
        <taxon>Pezizomycotina</taxon>
        <taxon>Dothideomycetes</taxon>
        <taxon>Dothideomycetidae</taxon>
        <taxon>Mycosphaerellales</taxon>
        <taxon>Teratosphaeriaceae</taxon>
        <taxon>Friedmanniomyces</taxon>
    </lineage>
</organism>
<name>A0AAN6GW67_9PEZI</name>
<proteinExistence type="predicted"/>
<comment type="caution">
    <text evidence="5">The sequence shown here is derived from an EMBL/GenBank/DDBJ whole genome shotgun (WGS) entry which is preliminary data.</text>
</comment>
<reference evidence="5" key="1">
    <citation type="submission" date="2023-06" db="EMBL/GenBank/DDBJ databases">
        <title>Black Yeasts Isolated from many extreme environments.</title>
        <authorList>
            <person name="Coleine C."/>
            <person name="Stajich J.E."/>
            <person name="Selbmann L."/>
        </authorList>
    </citation>
    <scope>NUCLEOTIDE SEQUENCE</scope>
    <source>
        <strain evidence="5">CCFEE 5200</strain>
    </source>
</reference>
<accession>A0AAN6GW67</accession>
<dbReference type="SUPFAM" id="SSF51011">
    <property type="entry name" value="Glycosyl hydrolase domain"/>
    <property type="match status" value="1"/>
</dbReference>
<dbReference type="PANTHER" id="PTHR22762:SF67">
    <property type="entry name" value="ALPHA_BETA-GLUCOSIDASE AGDC-RELATED"/>
    <property type="match status" value="1"/>
</dbReference>
<keyword evidence="1" id="KW-0378">Hydrolase</keyword>
<evidence type="ECO:0000256" key="3">
    <source>
        <dbReference type="ARBA" id="ARBA00023295"/>
    </source>
</evidence>
<evidence type="ECO:0000313" key="6">
    <source>
        <dbReference type="Proteomes" id="UP001175353"/>
    </source>
</evidence>